<comment type="caution">
    <text evidence="1">The sequence shown here is derived from an EMBL/GenBank/DDBJ whole genome shotgun (WGS) entry which is preliminary data.</text>
</comment>
<reference evidence="1" key="1">
    <citation type="submission" date="2022-01" db="EMBL/GenBank/DDBJ databases">
        <title>Novel species in genus Dyadobacter.</title>
        <authorList>
            <person name="Ma C."/>
        </authorList>
    </citation>
    <scope>NUCLEOTIDE SEQUENCE</scope>
    <source>
        <strain evidence="1">CY357</strain>
    </source>
</reference>
<accession>A0A9X1QEM1</accession>
<sequence>MGVTVNLVNDADTIDTSKDNVVIVDVFASIRGGRSLDVTGFVPAVIKAGHVIIVETATGTHKPMPLNGGATAYAALPADHTYAGILIASILVKKPFAGILTQGTVNPAAAPFAMTGILAAVKTALPLIDFRQD</sequence>
<gene>
    <name evidence="1" type="ORF">L0661_08755</name>
</gene>
<organism evidence="1 2">
    <name type="scientific">Dyadobacter chenhuakuii</name>
    <dbReference type="NCBI Taxonomy" id="2909339"/>
    <lineage>
        <taxon>Bacteria</taxon>
        <taxon>Pseudomonadati</taxon>
        <taxon>Bacteroidota</taxon>
        <taxon>Cytophagia</taxon>
        <taxon>Cytophagales</taxon>
        <taxon>Spirosomataceae</taxon>
        <taxon>Dyadobacter</taxon>
    </lineage>
</organism>
<proteinExistence type="predicted"/>
<dbReference type="AlphaFoldDB" id="A0A9X1QEM1"/>
<dbReference type="RefSeq" id="WP_235177529.1">
    <property type="nucleotide sequence ID" value="NZ_JAKFFV010000004.1"/>
</dbReference>
<name>A0A9X1QEM1_9BACT</name>
<protein>
    <submittedName>
        <fullName evidence="1">Uncharacterized protein</fullName>
    </submittedName>
</protein>
<evidence type="ECO:0000313" key="1">
    <source>
        <dbReference type="EMBL" id="MCF2498394.1"/>
    </source>
</evidence>
<evidence type="ECO:0000313" key="2">
    <source>
        <dbReference type="Proteomes" id="UP001139411"/>
    </source>
</evidence>
<dbReference type="Proteomes" id="UP001139411">
    <property type="component" value="Unassembled WGS sequence"/>
</dbReference>
<dbReference type="EMBL" id="JAKFFV010000004">
    <property type="protein sequence ID" value="MCF2498394.1"/>
    <property type="molecule type" value="Genomic_DNA"/>
</dbReference>